<dbReference type="Pfam" id="PF00642">
    <property type="entry name" value="zf-CCCH"/>
    <property type="match status" value="1"/>
</dbReference>
<evidence type="ECO:0000256" key="4">
    <source>
        <dbReference type="ARBA" id="ARBA00022833"/>
    </source>
</evidence>
<feature type="zinc finger region" description="C3H1-type" evidence="5">
    <location>
        <begin position="272"/>
        <end position="300"/>
    </location>
</feature>
<sequence>MQRENMISFDALITATSAAAAEASLYSRSNPFLSPSSPDYLNSSASLYSSLFGSYSPNSISDTASYDGGGGYIERLLQDTGGCILEYQQLFNRYTLCLSQIRDSVDEVDALRRENESLRLTNADLSRRVALLFSRDRLLSQFNRLNTAASPSSVQVASTPHPLSELNCVVNRRNTERVSLPKSISVRSKAYLKMTRPGQDTVSQPDPELQRVYAAAGAEKLEEELEFDVYNQGMSKTELCNKWQETGACPYGENCQFAHGINELRPVIRHPRYKTEVCRMVLSGDTCPYGHRCHFRHSLTDQERLMAAAAPPHRY</sequence>
<dbReference type="PROSITE" id="PS50103">
    <property type="entry name" value="ZF_C3H1"/>
    <property type="match status" value="2"/>
</dbReference>
<dbReference type="Gene3D" id="4.10.1000.10">
    <property type="entry name" value="Zinc finger, CCCH-type"/>
    <property type="match status" value="2"/>
</dbReference>
<proteinExistence type="predicted"/>
<keyword evidence="4 5" id="KW-0862">Zinc</keyword>
<dbReference type="EMBL" id="WHWC01000004">
    <property type="protein sequence ID" value="KAG8384111.1"/>
    <property type="molecule type" value="Genomic_DNA"/>
</dbReference>
<dbReference type="PANTHER" id="PTHR12547">
    <property type="entry name" value="CCCH ZINC FINGER/TIS11-RELATED"/>
    <property type="match status" value="1"/>
</dbReference>
<dbReference type="InterPro" id="IPR000571">
    <property type="entry name" value="Znf_CCCH"/>
</dbReference>
<evidence type="ECO:0000256" key="1">
    <source>
        <dbReference type="ARBA" id="ARBA00022723"/>
    </source>
</evidence>
<dbReference type="AlphaFoldDB" id="A0AAV6XMB3"/>
<gene>
    <name evidence="8" type="ORF">BUALT_Bualt04G0084000</name>
</gene>
<keyword evidence="9" id="KW-1185">Reference proteome</keyword>
<dbReference type="GO" id="GO:0003729">
    <property type="term" value="F:mRNA binding"/>
    <property type="evidence" value="ECO:0007669"/>
    <property type="project" value="InterPro"/>
</dbReference>
<reference evidence="8" key="1">
    <citation type="submission" date="2019-10" db="EMBL/GenBank/DDBJ databases">
        <authorList>
            <person name="Zhang R."/>
            <person name="Pan Y."/>
            <person name="Wang J."/>
            <person name="Ma R."/>
            <person name="Yu S."/>
        </authorList>
    </citation>
    <scope>NUCLEOTIDE SEQUENCE</scope>
    <source>
        <strain evidence="8">LA-IB0</strain>
        <tissue evidence="8">Leaf</tissue>
    </source>
</reference>
<keyword evidence="2" id="KW-0677">Repeat</keyword>
<feature type="domain" description="C3H1-type" evidence="7">
    <location>
        <begin position="234"/>
        <end position="262"/>
    </location>
</feature>
<evidence type="ECO:0000256" key="2">
    <source>
        <dbReference type="ARBA" id="ARBA00022737"/>
    </source>
</evidence>
<evidence type="ECO:0000313" key="9">
    <source>
        <dbReference type="Proteomes" id="UP000826271"/>
    </source>
</evidence>
<feature type="coiled-coil region" evidence="6">
    <location>
        <begin position="101"/>
        <end position="128"/>
    </location>
</feature>
<feature type="zinc finger region" description="C3H1-type" evidence="5">
    <location>
        <begin position="234"/>
        <end position="262"/>
    </location>
</feature>
<dbReference type="Proteomes" id="UP000826271">
    <property type="component" value="Unassembled WGS sequence"/>
</dbReference>
<accession>A0AAV6XMB3</accession>
<dbReference type="InterPro" id="IPR045877">
    <property type="entry name" value="ZFP36-like"/>
</dbReference>
<keyword evidence="3 5" id="KW-0863">Zinc-finger</keyword>
<evidence type="ECO:0000256" key="6">
    <source>
        <dbReference type="SAM" id="Coils"/>
    </source>
</evidence>
<dbReference type="FunFam" id="4.10.1000.10:FF:000001">
    <property type="entry name" value="zinc finger CCCH domain-containing protein 15-like"/>
    <property type="match status" value="1"/>
</dbReference>
<comment type="caution">
    <text evidence="8">The sequence shown here is derived from an EMBL/GenBank/DDBJ whole genome shotgun (WGS) entry which is preliminary data.</text>
</comment>
<keyword evidence="6" id="KW-0175">Coiled coil</keyword>
<feature type="domain" description="C3H1-type" evidence="7">
    <location>
        <begin position="272"/>
        <end position="300"/>
    </location>
</feature>
<evidence type="ECO:0000259" key="7">
    <source>
        <dbReference type="PROSITE" id="PS50103"/>
    </source>
</evidence>
<dbReference type="PANTHER" id="PTHR12547:SF162">
    <property type="entry name" value="ZINC FINGER CCCH DOMAIN-CONTAINING PROTEIN 15"/>
    <property type="match status" value="1"/>
</dbReference>
<organism evidence="8 9">
    <name type="scientific">Buddleja alternifolia</name>
    <dbReference type="NCBI Taxonomy" id="168488"/>
    <lineage>
        <taxon>Eukaryota</taxon>
        <taxon>Viridiplantae</taxon>
        <taxon>Streptophyta</taxon>
        <taxon>Embryophyta</taxon>
        <taxon>Tracheophyta</taxon>
        <taxon>Spermatophyta</taxon>
        <taxon>Magnoliopsida</taxon>
        <taxon>eudicotyledons</taxon>
        <taxon>Gunneridae</taxon>
        <taxon>Pentapetalae</taxon>
        <taxon>asterids</taxon>
        <taxon>lamiids</taxon>
        <taxon>Lamiales</taxon>
        <taxon>Scrophulariaceae</taxon>
        <taxon>Buddlejeae</taxon>
        <taxon>Buddleja</taxon>
    </lineage>
</organism>
<dbReference type="GO" id="GO:0008270">
    <property type="term" value="F:zinc ion binding"/>
    <property type="evidence" value="ECO:0007669"/>
    <property type="project" value="UniProtKB-KW"/>
</dbReference>
<dbReference type="InterPro" id="IPR036855">
    <property type="entry name" value="Znf_CCCH_sf"/>
</dbReference>
<keyword evidence="1 5" id="KW-0479">Metal-binding</keyword>
<evidence type="ECO:0000256" key="3">
    <source>
        <dbReference type="ARBA" id="ARBA00022771"/>
    </source>
</evidence>
<evidence type="ECO:0000256" key="5">
    <source>
        <dbReference type="PROSITE-ProRule" id="PRU00723"/>
    </source>
</evidence>
<dbReference type="SUPFAM" id="SSF90229">
    <property type="entry name" value="CCCH zinc finger"/>
    <property type="match status" value="2"/>
</dbReference>
<protein>
    <recommendedName>
        <fullName evidence="7">C3H1-type domain-containing protein</fullName>
    </recommendedName>
</protein>
<dbReference type="FunFam" id="4.10.1000.10:FF:000002">
    <property type="entry name" value="Zinc finger protein 36, C3H1 type-like 1"/>
    <property type="match status" value="1"/>
</dbReference>
<dbReference type="SMART" id="SM00356">
    <property type="entry name" value="ZnF_C3H1"/>
    <property type="match status" value="2"/>
</dbReference>
<evidence type="ECO:0000313" key="8">
    <source>
        <dbReference type="EMBL" id="KAG8384111.1"/>
    </source>
</evidence>
<name>A0AAV6XMB3_9LAMI</name>